<dbReference type="GO" id="GO:0016874">
    <property type="term" value="F:ligase activity"/>
    <property type="evidence" value="ECO:0007669"/>
    <property type="project" value="UniProtKB-KW"/>
</dbReference>
<feature type="transmembrane region" description="Helical" evidence="5">
    <location>
        <begin position="43"/>
        <end position="65"/>
    </location>
</feature>
<dbReference type="Proteomes" id="UP001597227">
    <property type="component" value="Unassembled WGS sequence"/>
</dbReference>
<evidence type="ECO:0000313" key="7">
    <source>
        <dbReference type="EMBL" id="MFD1780166.1"/>
    </source>
</evidence>
<proteinExistence type="predicted"/>
<feature type="transmembrane region" description="Helical" evidence="5">
    <location>
        <begin position="208"/>
        <end position="236"/>
    </location>
</feature>
<dbReference type="RefSeq" id="WP_388039728.1">
    <property type="nucleotide sequence ID" value="NZ_JBHUEK010000025.1"/>
</dbReference>
<protein>
    <submittedName>
        <fullName evidence="7">O-antigen ligase family protein</fullName>
    </submittedName>
</protein>
<keyword evidence="3 5" id="KW-1133">Transmembrane helix</keyword>
<dbReference type="InterPro" id="IPR007016">
    <property type="entry name" value="O-antigen_ligase-rel_domated"/>
</dbReference>
<feature type="transmembrane region" description="Helical" evidence="5">
    <location>
        <begin position="368"/>
        <end position="384"/>
    </location>
</feature>
<feature type="transmembrane region" description="Helical" evidence="5">
    <location>
        <begin position="290"/>
        <end position="312"/>
    </location>
</feature>
<evidence type="ECO:0000313" key="8">
    <source>
        <dbReference type="Proteomes" id="UP001597227"/>
    </source>
</evidence>
<evidence type="ECO:0000256" key="1">
    <source>
        <dbReference type="ARBA" id="ARBA00004141"/>
    </source>
</evidence>
<feature type="transmembrane region" description="Helical" evidence="5">
    <location>
        <begin position="129"/>
        <end position="149"/>
    </location>
</feature>
<feature type="transmembrane region" description="Helical" evidence="5">
    <location>
        <begin position="169"/>
        <end position="196"/>
    </location>
</feature>
<feature type="domain" description="O-antigen ligase-related" evidence="6">
    <location>
        <begin position="209"/>
        <end position="348"/>
    </location>
</feature>
<evidence type="ECO:0000256" key="5">
    <source>
        <dbReference type="SAM" id="Phobius"/>
    </source>
</evidence>
<gene>
    <name evidence="7" type="ORF">ACFSFW_15985</name>
</gene>
<accession>A0ABW4MQA7</accession>
<dbReference type="PANTHER" id="PTHR37422">
    <property type="entry name" value="TEICHURONIC ACID BIOSYNTHESIS PROTEIN TUAE"/>
    <property type="match status" value="1"/>
</dbReference>
<dbReference type="PANTHER" id="PTHR37422:SF13">
    <property type="entry name" value="LIPOPOLYSACCHARIDE BIOSYNTHESIS PROTEIN PA4999-RELATED"/>
    <property type="match status" value="1"/>
</dbReference>
<feature type="transmembrane region" description="Helical" evidence="5">
    <location>
        <begin position="332"/>
        <end position="356"/>
    </location>
</feature>
<organism evidence="7 8">
    <name type="scientific">Fredinandcohnia salidurans</name>
    <dbReference type="NCBI Taxonomy" id="2595041"/>
    <lineage>
        <taxon>Bacteria</taxon>
        <taxon>Bacillati</taxon>
        <taxon>Bacillota</taxon>
        <taxon>Bacilli</taxon>
        <taxon>Bacillales</taxon>
        <taxon>Bacillaceae</taxon>
        <taxon>Fredinandcohnia</taxon>
    </lineage>
</organism>
<keyword evidence="7" id="KW-0436">Ligase</keyword>
<dbReference type="InterPro" id="IPR002229">
    <property type="entry name" value="RhesusRHD"/>
</dbReference>
<evidence type="ECO:0000256" key="2">
    <source>
        <dbReference type="ARBA" id="ARBA00022692"/>
    </source>
</evidence>
<feature type="transmembrane region" description="Helical" evidence="5">
    <location>
        <begin position="7"/>
        <end position="23"/>
    </location>
</feature>
<reference evidence="8" key="1">
    <citation type="journal article" date="2019" name="Int. J. Syst. Evol. Microbiol.">
        <title>The Global Catalogue of Microorganisms (GCM) 10K type strain sequencing project: providing services to taxonomists for standard genome sequencing and annotation.</title>
        <authorList>
            <consortium name="The Broad Institute Genomics Platform"/>
            <consortium name="The Broad Institute Genome Sequencing Center for Infectious Disease"/>
            <person name="Wu L."/>
            <person name="Ma J."/>
        </authorList>
    </citation>
    <scope>NUCLEOTIDE SEQUENCE [LARGE SCALE GENOMIC DNA]</scope>
    <source>
        <strain evidence="8">CCUG 15531</strain>
    </source>
</reference>
<evidence type="ECO:0000256" key="3">
    <source>
        <dbReference type="ARBA" id="ARBA00022989"/>
    </source>
</evidence>
<sequence length="418" mass="47620">MSKNSKIFSVIYCIPFFAISFLPSQYASFFRYPSPLGELRPDFLLLTFCLIFFILISAGQINLTALRELTSLLIISFIFFVMNVLSIYVNDLSFESFRYSLFSFLFCFGFLILASLSRWKINHIFVLKIFAFASTLVSIMGVLEFFQLFDPYKPLYLFDNPWFGSGNTIPRIVSSIGNPLVLSGYLLLIIPILFYLKELSNSENKWNLLILLHILALFLTQSRSALIVFLVMILYFSSKSFNSFFKNSFTALAGISIFLLIISNTGFGQEFVNRLLFRTSYDSITIRGDAFSLTTSILQSGYNLLFGVGPNMVNSYIQNSGMTSIQTLDNVFLMLISSVGILGFIPFVLLLIFLFIKFNRMETSLKKVGNSLLIIFVGMGFSFNVTYYTAVWGCFWAISSLLVMHNMNNKLKNKKLHV</sequence>
<dbReference type="PRINTS" id="PR00342">
    <property type="entry name" value="RHESUSRHD"/>
</dbReference>
<comment type="caution">
    <text evidence="7">The sequence shown here is derived from an EMBL/GenBank/DDBJ whole genome shotgun (WGS) entry which is preliminary data.</text>
</comment>
<dbReference type="EMBL" id="JBHUEK010000025">
    <property type="protein sequence ID" value="MFD1780166.1"/>
    <property type="molecule type" value="Genomic_DNA"/>
</dbReference>
<dbReference type="Pfam" id="PF04932">
    <property type="entry name" value="Wzy_C"/>
    <property type="match status" value="1"/>
</dbReference>
<comment type="subcellular location">
    <subcellularLocation>
        <location evidence="1">Membrane</location>
        <topology evidence="1">Multi-pass membrane protein</topology>
    </subcellularLocation>
</comment>
<dbReference type="InterPro" id="IPR051533">
    <property type="entry name" value="WaaL-like"/>
</dbReference>
<feature type="transmembrane region" description="Helical" evidence="5">
    <location>
        <begin position="96"/>
        <end position="117"/>
    </location>
</feature>
<evidence type="ECO:0000256" key="4">
    <source>
        <dbReference type="ARBA" id="ARBA00023136"/>
    </source>
</evidence>
<name>A0ABW4MQA7_9BACI</name>
<evidence type="ECO:0000259" key="6">
    <source>
        <dbReference type="Pfam" id="PF04932"/>
    </source>
</evidence>
<keyword evidence="2 5" id="KW-0812">Transmembrane</keyword>
<feature type="transmembrane region" description="Helical" evidence="5">
    <location>
        <begin position="248"/>
        <end position="269"/>
    </location>
</feature>
<keyword evidence="8" id="KW-1185">Reference proteome</keyword>
<keyword evidence="4 5" id="KW-0472">Membrane</keyword>
<feature type="transmembrane region" description="Helical" evidence="5">
    <location>
        <begin position="72"/>
        <end position="90"/>
    </location>
</feature>